<evidence type="ECO:0000259" key="9">
    <source>
        <dbReference type="PROSITE" id="PS50928"/>
    </source>
</evidence>
<evidence type="ECO:0000313" key="10">
    <source>
        <dbReference type="EMBL" id="AJY45485.1"/>
    </source>
</evidence>
<dbReference type="GO" id="GO:0055085">
    <property type="term" value="P:transmembrane transport"/>
    <property type="evidence" value="ECO:0007669"/>
    <property type="project" value="InterPro"/>
</dbReference>
<dbReference type="PROSITE" id="PS50928">
    <property type="entry name" value="ABC_TM1"/>
    <property type="match status" value="1"/>
</dbReference>
<evidence type="ECO:0000256" key="3">
    <source>
        <dbReference type="ARBA" id="ARBA00022448"/>
    </source>
</evidence>
<dbReference type="Proteomes" id="UP000032611">
    <property type="component" value="Chromosome"/>
</dbReference>
<keyword evidence="4" id="KW-1003">Cell membrane</keyword>
<evidence type="ECO:0000256" key="2">
    <source>
        <dbReference type="ARBA" id="ARBA00009306"/>
    </source>
</evidence>
<keyword evidence="6 8" id="KW-1133">Transmembrane helix</keyword>
<gene>
    <name evidence="10" type="ORF">TM49_06910</name>
</gene>
<sequence>MPSFKPTRRGLWITSLIAPGLLVMILFVAYPIISALAYAFYDWNGLARGEFVGFKNFSDVLLREPYKSDIQNAFMNNVIVFFSLMVIQNGAAFLLAYALWREFPLARFHRIAVFLPVVLSTVIVGYLWKLFLNPVFGLVNNLLKSIGLTSLAQPWLGQPETALPALILVNAWHWVGFPTLIFLAAMQRIPGEIYDAARMETESEWVKIRKIIWPLVAPAATIVFVLQFIGSFNWFELPYVMEDILGSPYGHSDVLALYFYRLAFGGPSTGVADFGHGSAVAVLVFVFITAFAATMTVFLRRREIEL</sequence>
<dbReference type="InterPro" id="IPR035906">
    <property type="entry name" value="MetI-like_sf"/>
</dbReference>
<evidence type="ECO:0000256" key="4">
    <source>
        <dbReference type="ARBA" id="ARBA00022475"/>
    </source>
</evidence>
<proteinExistence type="inferred from homology"/>
<dbReference type="CDD" id="cd06261">
    <property type="entry name" value="TM_PBP2"/>
    <property type="match status" value="1"/>
</dbReference>
<feature type="transmembrane region" description="Helical" evidence="8">
    <location>
        <begin position="111"/>
        <end position="128"/>
    </location>
</feature>
<dbReference type="OrthoDB" id="9782326at2"/>
<dbReference type="InterPro" id="IPR000515">
    <property type="entry name" value="MetI-like"/>
</dbReference>
<dbReference type="PATRIC" id="fig|1486262.3.peg.1423"/>
<evidence type="ECO:0000256" key="8">
    <source>
        <dbReference type="SAM" id="Phobius"/>
    </source>
</evidence>
<dbReference type="HOGENOM" id="CLU_016047_0_0_5"/>
<name>A0A0D5LNH9_MAREN</name>
<dbReference type="KEGG" id="mey:TM49_06910"/>
<evidence type="ECO:0000256" key="5">
    <source>
        <dbReference type="ARBA" id="ARBA00022692"/>
    </source>
</evidence>
<feature type="domain" description="ABC transmembrane type-1" evidence="9">
    <location>
        <begin position="74"/>
        <end position="295"/>
    </location>
</feature>
<keyword evidence="5 8" id="KW-0812">Transmembrane</keyword>
<dbReference type="PANTHER" id="PTHR43227">
    <property type="entry name" value="BLL4140 PROTEIN"/>
    <property type="match status" value="1"/>
</dbReference>
<evidence type="ECO:0000256" key="7">
    <source>
        <dbReference type="ARBA" id="ARBA00023136"/>
    </source>
</evidence>
<comment type="subcellular location">
    <subcellularLocation>
        <location evidence="1">Cell membrane</location>
        <topology evidence="1">Multi-pass membrane protein</topology>
    </subcellularLocation>
</comment>
<dbReference type="Gene3D" id="1.10.3720.10">
    <property type="entry name" value="MetI-like"/>
    <property type="match status" value="1"/>
</dbReference>
<dbReference type="RefSeq" id="WP_045680148.1">
    <property type="nucleotide sequence ID" value="NZ_CP010803.1"/>
</dbReference>
<accession>A0A0D5LNH9</accession>
<feature type="transmembrane region" description="Helical" evidence="8">
    <location>
        <begin position="12"/>
        <end position="41"/>
    </location>
</feature>
<feature type="transmembrane region" description="Helical" evidence="8">
    <location>
        <begin position="78"/>
        <end position="99"/>
    </location>
</feature>
<dbReference type="STRING" id="1486262.TM49_06910"/>
<organism evidence="10 11">
    <name type="scientific">Martelella endophytica</name>
    <dbReference type="NCBI Taxonomy" id="1486262"/>
    <lineage>
        <taxon>Bacteria</taxon>
        <taxon>Pseudomonadati</taxon>
        <taxon>Pseudomonadota</taxon>
        <taxon>Alphaproteobacteria</taxon>
        <taxon>Hyphomicrobiales</taxon>
        <taxon>Aurantimonadaceae</taxon>
        <taxon>Martelella</taxon>
    </lineage>
</organism>
<evidence type="ECO:0000256" key="1">
    <source>
        <dbReference type="ARBA" id="ARBA00004651"/>
    </source>
</evidence>
<evidence type="ECO:0000313" key="11">
    <source>
        <dbReference type="Proteomes" id="UP000032611"/>
    </source>
</evidence>
<reference evidence="10 11" key="1">
    <citation type="journal article" date="2015" name="Genome Announc.">
        <title>Complete genome sequence of Martelella endophytica YC6887, which has antifungal activity associated with a halophyte.</title>
        <authorList>
            <person name="Khan A."/>
            <person name="Khan H."/>
            <person name="Chung E.J."/>
            <person name="Hossain M.T."/>
            <person name="Chung Y.R."/>
        </authorList>
    </citation>
    <scope>NUCLEOTIDE SEQUENCE [LARGE SCALE GENOMIC DNA]</scope>
    <source>
        <strain evidence="10">YC6887</strain>
    </source>
</reference>
<protein>
    <submittedName>
        <fullName evidence="10">Sugar ABC transporter permease</fullName>
    </submittedName>
</protein>
<feature type="transmembrane region" description="Helical" evidence="8">
    <location>
        <begin position="279"/>
        <end position="299"/>
    </location>
</feature>
<evidence type="ECO:0000256" key="6">
    <source>
        <dbReference type="ARBA" id="ARBA00022989"/>
    </source>
</evidence>
<comment type="similarity">
    <text evidence="2">Belongs to the binding-protein-dependent transport system permease family.</text>
</comment>
<dbReference type="PANTHER" id="PTHR43227:SF8">
    <property type="entry name" value="DIACETYLCHITOBIOSE UPTAKE SYSTEM PERMEASE PROTEIN DASB"/>
    <property type="match status" value="1"/>
</dbReference>
<dbReference type="SUPFAM" id="SSF161098">
    <property type="entry name" value="MetI-like"/>
    <property type="match status" value="1"/>
</dbReference>
<keyword evidence="3" id="KW-0813">Transport</keyword>
<keyword evidence="11" id="KW-1185">Reference proteome</keyword>
<dbReference type="InterPro" id="IPR050809">
    <property type="entry name" value="UgpAE/MalFG_permease"/>
</dbReference>
<dbReference type="EMBL" id="CP010803">
    <property type="protein sequence ID" value="AJY45485.1"/>
    <property type="molecule type" value="Genomic_DNA"/>
</dbReference>
<dbReference type="GO" id="GO:0005886">
    <property type="term" value="C:plasma membrane"/>
    <property type="evidence" value="ECO:0007669"/>
    <property type="project" value="UniProtKB-SubCell"/>
</dbReference>
<feature type="transmembrane region" description="Helical" evidence="8">
    <location>
        <begin position="171"/>
        <end position="190"/>
    </location>
</feature>
<feature type="transmembrane region" description="Helical" evidence="8">
    <location>
        <begin position="211"/>
        <end position="235"/>
    </location>
</feature>
<dbReference type="AlphaFoldDB" id="A0A0D5LNH9"/>
<keyword evidence="7 8" id="KW-0472">Membrane</keyword>